<sequence length="295" mass="33356">MSTQQNKDPNQARATPEQVRLTSPTPSNTQGIDNMWTEFDKSAEEWFAKSDAGFDDVSIPLYTGPRMTSPEVDMTGAAGVAESGTSNGTAADTTRTVAADANMPSTRDGTAPASAGTTDPSRVAAFAKERENAKRIYAHRRAEYESGPPNIFQPVRQANQEVVVQRKDTNNELRNALQRIQELVLGWEEDIKRLQTARRMISSLQLRLDNDLGELKIQRNRCEMFQRLVRLDTRDRMKTHARVAEVEAMNLKWQDKYEVARAEVRRLQEELIRAHNELSEARDVIKALDADKQRE</sequence>
<feature type="compositionally biased region" description="Polar residues" evidence="2">
    <location>
        <begin position="20"/>
        <end position="32"/>
    </location>
</feature>
<gene>
    <name evidence="3" type="ORF">ASPCAL06000</name>
</gene>
<keyword evidence="4" id="KW-1185">Reference proteome</keyword>
<feature type="coiled-coil region" evidence="1">
    <location>
        <begin position="159"/>
        <end position="197"/>
    </location>
</feature>
<feature type="region of interest" description="Disordered" evidence="2">
    <location>
        <begin position="1"/>
        <end position="33"/>
    </location>
</feature>
<keyword evidence="1" id="KW-0175">Coiled coil</keyword>
<protein>
    <submittedName>
        <fullName evidence="3">Uncharacterized protein</fullName>
    </submittedName>
</protein>
<dbReference type="AlphaFoldDB" id="A0A0U5C847"/>
<organism evidence="3 4">
    <name type="scientific">Aspergillus calidoustus</name>
    <dbReference type="NCBI Taxonomy" id="454130"/>
    <lineage>
        <taxon>Eukaryota</taxon>
        <taxon>Fungi</taxon>
        <taxon>Dikarya</taxon>
        <taxon>Ascomycota</taxon>
        <taxon>Pezizomycotina</taxon>
        <taxon>Eurotiomycetes</taxon>
        <taxon>Eurotiomycetidae</taxon>
        <taxon>Eurotiales</taxon>
        <taxon>Aspergillaceae</taxon>
        <taxon>Aspergillus</taxon>
        <taxon>Aspergillus subgen. Nidulantes</taxon>
    </lineage>
</organism>
<evidence type="ECO:0000313" key="3">
    <source>
        <dbReference type="EMBL" id="CEL04876.1"/>
    </source>
</evidence>
<proteinExistence type="predicted"/>
<dbReference type="Proteomes" id="UP000054771">
    <property type="component" value="Unassembled WGS sequence"/>
</dbReference>
<feature type="compositionally biased region" description="Polar residues" evidence="2">
    <location>
        <begin position="1"/>
        <end position="13"/>
    </location>
</feature>
<dbReference type="EMBL" id="CDMC01000004">
    <property type="protein sequence ID" value="CEL04876.1"/>
    <property type="molecule type" value="Genomic_DNA"/>
</dbReference>
<accession>A0A0U5C847</accession>
<reference evidence="4" key="1">
    <citation type="journal article" date="2016" name="Genome Announc.">
        <title>Draft genome sequences of fungus Aspergillus calidoustus.</title>
        <authorList>
            <person name="Horn F."/>
            <person name="Linde J."/>
            <person name="Mattern D.J."/>
            <person name="Walther G."/>
            <person name="Guthke R."/>
            <person name="Scherlach K."/>
            <person name="Martin K."/>
            <person name="Brakhage A.A."/>
            <person name="Petzke L."/>
            <person name="Valiante V."/>
        </authorList>
    </citation>
    <scope>NUCLEOTIDE SEQUENCE [LARGE SCALE GENOMIC DNA]</scope>
    <source>
        <strain evidence="4">SF006504</strain>
    </source>
</reference>
<evidence type="ECO:0000256" key="1">
    <source>
        <dbReference type="SAM" id="Coils"/>
    </source>
</evidence>
<feature type="coiled-coil region" evidence="1">
    <location>
        <begin position="250"/>
        <end position="291"/>
    </location>
</feature>
<name>A0A0U5C847_ASPCI</name>
<evidence type="ECO:0000256" key="2">
    <source>
        <dbReference type="SAM" id="MobiDB-lite"/>
    </source>
</evidence>
<evidence type="ECO:0000313" key="4">
    <source>
        <dbReference type="Proteomes" id="UP000054771"/>
    </source>
</evidence>